<evidence type="ECO:0000259" key="8">
    <source>
        <dbReference type="PROSITE" id="PS50163"/>
    </source>
</evidence>
<evidence type="ECO:0000313" key="10">
    <source>
        <dbReference type="Proteomes" id="UP000238775"/>
    </source>
</evidence>
<dbReference type="Pfam" id="PF21096">
    <property type="entry name" value="RecA_C"/>
    <property type="match status" value="1"/>
</dbReference>
<keyword evidence="4" id="KW-0067">ATP-binding</keyword>
<sequence>GRALKFYSSVRLEVRRAEQLKQGQDIVGNRTKIKVVKNKVAPPFRVAEVDIMYGQGISKEGELIDLGVENDIVDKSGACYSYNGDRMGQGKETDKNYLKENPQIKEEIDRKLREKLGIFDGDVDENENEDDSPKTLFDE</sequence>
<dbReference type="PROSITE" id="PS00321">
    <property type="entry name" value="RECA_1"/>
    <property type="match status" value="1"/>
</dbReference>
<comment type="caution">
    <text evidence="9">The sequence shown here is derived from an EMBL/GenBank/DDBJ whole genome shotgun (WGS) entry which is preliminary data.</text>
</comment>
<feature type="domain" description="RecA family profile 2" evidence="8">
    <location>
        <begin position="1"/>
        <end position="62"/>
    </location>
</feature>
<dbReference type="PANTHER" id="PTHR45900:SF1">
    <property type="entry name" value="MITOCHONDRIAL DNA REPAIR PROTEIN RECA HOMOLOG-RELATED"/>
    <property type="match status" value="1"/>
</dbReference>
<evidence type="ECO:0000256" key="2">
    <source>
        <dbReference type="ARBA" id="ARBA00015553"/>
    </source>
</evidence>
<feature type="region of interest" description="Disordered" evidence="7">
    <location>
        <begin position="119"/>
        <end position="139"/>
    </location>
</feature>
<feature type="non-terminal residue" evidence="9">
    <location>
        <position position="1"/>
    </location>
</feature>
<dbReference type="InterPro" id="IPR023400">
    <property type="entry name" value="RecA_C_sf"/>
</dbReference>
<dbReference type="Gene3D" id="3.30.250.10">
    <property type="entry name" value="RecA protein, C-terminal domain"/>
    <property type="match status" value="1"/>
</dbReference>
<dbReference type="GO" id="GO:0006310">
    <property type="term" value="P:DNA recombination"/>
    <property type="evidence" value="ECO:0007669"/>
    <property type="project" value="UniProtKB-KW"/>
</dbReference>
<gene>
    <name evidence="9" type="ORF">CV021_15615</name>
</gene>
<feature type="compositionally biased region" description="Acidic residues" evidence="7">
    <location>
        <begin position="121"/>
        <end position="130"/>
    </location>
</feature>
<evidence type="ECO:0000256" key="1">
    <source>
        <dbReference type="ARBA" id="ARBA00009391"/>
    </source>
</evidence>
<organism evidence="9 10">
    <name type="scientific">Staphylococcus aureus</name>
    <dbReference type="NCBI Taxonomy" id="1280"/>
    <lineage>
        <taxon>Bacteria</taxon>
        <taxon>Bacillati</taxon>
        <taxon>Bacillota</taxon>
        <taxon>Bacilli</taxon>
        <taxon>Bacillales</taxon>
        <taxon>Staphylococcaceae</taxon>
        <taxon>Staphylococcus</taxon>
    </lineage>
</organism>
<dbReference type="GO" id="GO:0005524">
    <property type="term" value="F:ATP binding"/>
    <property type="evidence" value="ECO:0007669"/>
    <property type="project" value="UniProtKB-KW"/>
</dbReference>
<dbReference type="AlphaFoldDB" id="A0A7Z1S9S5"/>
<keyword evidence="6" id="KW-0233">DNA recombination</keyword>
<dbReference type="InterPro" id="IPR027417">
    <property type="entry name" value="P-loop_NTPase"/>
</dbReference>
<dbReference type="InterPro" id="IPR049261">
    <property type="entry name" value="RecA-like_C"/>
</dbReference>
<keyword evidence="3" id="KW-0547">Nucleotide-binding</keyword>
<dbReference type="InterPro" id="IPR020584">
    <property type="entry name" value="DNA_recomb/repair_RecA_CS"/>
</dbReference>
<dbReference type="InterPro" id="IPR049428">
    <property type="entry name" value="RecA-like_N"/>
</dbReference>
<reference evidence="9 10" key="1">
    <citation type="submission" date="2017-11" db="EMBL/GenBank/DDBJ databases">
        <authorList>
            <person name="Founou R.C."/>
            <person name="Founou L."/>
            <person name="Allam M."/>
            <person name="Ismail A."/>
            <person name="Essack S.Y."/>
        </authorList>
    </citation>
    <scope>NUCLEOTIDE SEQUENCE [LARGE SCALE GENOMIC DNA]</scope>
    <source>
        <strain evidence="9 10">G703N2B1</strain>
    </source>
</reference>
<dbReference type="Proteomes" id="UP000238775">
    <property type="component" value="Unassembled WGS sequence"/>
</dbReference>
<dbReference type="InterPro" id="IPR020587">
    <property type="entry name" value="RecA_monomer-monomer_interface"/>
</dbReference>
<evidence type="ECO:0000256" key="7">
    <source>
        <dbReference type="SAM" id="MobiDB-lite"/>
    </source>
</evidence>
<evidence type="ECO:0000313" key="9">
    <source>
        <dbReference type="EMBL" id="PPJ69469.1"/>
    </source>
</evidence>
<dbReference type="GO" id="GO:0008094">
    <property type="term" value="F:ATP-dependent activity, acting on DNA"/>
    <property type="evidence" value="ECO:0007669"/>
    <property type="project" value="InterPro"/>
</dbReference>
<dbReference type="PANTHER" id="PTHR45900">
    <property type="entry name" value="RECA"/>
    <property type="match status" value="1"/>
</dbReference>
<dbReference type="Pfam" id="PF00154">
    <property type="entry name" value="RecA_N"/>
    <property type="match status" value="1"/>
</dbReference>
<evidence type="ECO:0000256" key="3">
    <source>
        <dbReference type="ARBA" id="ARBA00022741"/>
    </source>
</evidence>
<dbReference type="SUPFAM" id="SSF52540">
    <property type="entry name" value="P-loop containing nucleoside triphosphate hydrolases"/>
    <property type="match status" value="1"/>
</dbReference>
<name>A0A7Z1S9S5_STAAU</name>
<protein>
    <recommendedName>
        <fullName evidence="2">Protein RecA</fullName>
    </recommendedName>
</protein>
<dbReference type="InterPro" id="IPR013765">
    <property type="entry name" value="DNA_recomb/repair_RecA"/>
</dbReference>
<accession>A0A7Z1S9S5</accession>
<dbReference type="Gene3D" id="3.40.50.300">
    <property type="entry name" value="P-loop containing nucleotide triphosphate hydrolases"/>
    <property type="match status" value="1"/>
</dbReference>
<evidence type="ECO:0000256" key="5">
    <source>
        <dbReference type="ARBA" id="ARBA00023125"/>
    </source>
</evidence>
<dbReference type="SUPFAM" id="SSF54752">
    <property type="entry name" value="RecA protein, C-terminal domain"/>
    <property type="match status" value="1"/>
</dbReference>
<evidence type="ECO:0000256" key="6">
    <source>
        <dbReference type="ARBA" id="ARBA00023172"/>
    </source>
</evidence>
<proteinExistence type="inferred from homology"/>
<keyword evidence="5" id="KW-0238">DNA-binding</keyword>
<dbReference type="GO" id="GO:0005829">
    <property type="term" value="C:cytosol"/>
    <property type="evidence" value="ECO:0007669"/>
    <property type="project" value="TreeGrafter"/>
</dbReference>
<dbReference type="GO" id="GO:0006281">
    <property type="term" value="P:DNA repair"/>
    <property type="evidence" value="ECO:0007669"/>
    <property type="project" value="InterPro"/>
</dbReference>
<comment type="similarity">
    <text evidence="1">Belongs to the RecA family.</text>
</comment>
<dbReference type="GO" id="GO:0003697">
    <property type="term" value="F:single-stranded DNA binding"/>
    <property type="evidence" value="ECO:0007669"/>
    <property type="project" value="InterPro"/>
</dbReference>
<dbReference type="EMBL" id="PGWZ01000598">
    <property type="protein sequence ID" value="PPJ69469.1"/>
    <property type="molecule type" value="Genomic_DNA"/>
</dbReference>
<evidence type="ECO:0000256" key="4">
    <source>
        <dbReference type="ARBA" id="ARBA00022840"/>
    </source>
</evidence>
<dbReference type="PROSITE" id="PS50163">
    <property type="entry name" value="RECA_3"/>
    <property type="match status" value="1"/>
</dbReference>
<dbReference type="PRINTS" id="PR00142">
    <property type="entry name" value="RECA"/>
</dbReference>